<dbReference type="AlphaFoldDB" id="A0AA35ZFH6"/>
<gene>
    <name evidence="1" type="ORF">LSALG_LOCUS29915</name>
</gene>
<sequence>MEVGVLLKSQEDRLKAAMEQIESNPEESVKHHVETFQNEFKVLHEVAKERHVLFVEEVKQVQEYVNLKVESLNSKMSKEVTKFERVSCLYIQNWILSLRQFEI</sequence>
<protein>
    <submittedName>
        <fullName evidence="1">Uncharacterized protein</fullName>
    </submittedName>
</protein>
<evidence type="ECO:0000313" key="1">
    <source>
        <dbReference type="EMBL" id="CAI9290737.1"/>
    </source>
</evidence>
<proteinExistence type="predicted"/>
<name>A0AA35ZFH6_LACSI</name>
<dbReference type="EMBL" id="OX465082">
    <property type="protein sequence ID" value="CAI9290737.1"/>
    <property type="molecule type" value="Genomic_DNA"/>
</dbReference>
<dbReference type="Proteomes" id="UP001177003">
    <property type="component" value="Chromosome 6"/>
</dbReference>
<reference evidence="1" key="1">
    <citation type="submission" date="2023-04" db="EMBL/GenBank/DDBJ databases">
        <authorList>
            <person name="Vijverberg K."/>
            <person name="Xiong W."/>
            <person name="Schranz E."/>
        </authorList>
    </citation>
    <scope>NUCLEOTIDE SEQUENCE</scope>
</reference>
<evidence type="ECO:0000313" key="2">
    <source>
        <dbReference type="Proteomes" id="UP001177003"/>
    </source>
</evidence>
<organism evidence="1 2">
    <name type="scientific">Lactuca saligna</name>
    <name type="common">Willowleaf lettuce</name>
    <dbReference type="NCBI Taxonomy" id="75948"/>
    <lineage>
        <taxon>Eukaryota</taxon>
        <taxon>Viridiplantae</taxon>
        <taxon>Streptophyta</taxon>
        <taxon>Embryophyta</taxon>
        <taxon>Tracheophyta</taxon>
        <taxon>Spermatophyta</taxon>
        <taxon>Magnoliopsida</taxon>
        <taxon>eudicotyledons</taxon>
        <taxon>Gunneridae</taxon>
        <taxon>Pentapetalae</taxon>
        <taxon>asterids</taxon>
        <taxon>campanulids</taxon>
        <taxon>Asterales</taxon>
        <taxon>Asteraceae</taxon>
        <taxon>Cichorioideae</taxon>
        <taxon>Cichorieae</taxon>
        <taxon>Lactucinae</taxon>
        <taxon>Lactuca</taxon>
    </lineage>
</organism>
<keyword evidence="2" id="KW-1185">Reference proteome</keyword>
<accession>A0AA35ZFH6</accession>